<dbReference type="AlphaFoldDB" id="D2RGU5"/>
<dbReference type="Proteomes" id="UP000001901">
    <property type="component" value="Chromosome"/>
</dbReference>
<keyword evidence="2" id="KW-1185">Reference proteome</keyword>
<reference evidence="1 2" key="1">
    <citation type="journal article" date="2010" name="Stand. Genomic Sci.">
        <title>Complete genome sequence of Archaeoglobus profundus type strain (AV18).</title>
        <authorList>
            <person name="von Jan M."/>
            <person name="Lapidus A."/>
            <person name="Del Rio T.G."/>
            <person name="Copeland A."/>
            <person name="Tice H."/>
            <person name="Cheng J.F."/>
            <person name="Lucas S."/>
            <person name="Chen F."/>
            <person name="Nolan M."/>
            <person name="Goodwin L."/>
            <person name="Han C."/>
            <person name="Pitluck S."/>
            <person name="Liolios K."/>
            <person name="Ivanova N."/>
            <person name="Mavromatis K."/>
            <person name="Ovchinnikova G."/>
            <person name="Chertkov O."/>
            <person name="Pati A."/>
            <person name="Chen A."/>
            <person name="Palaniappan K."/>
            <person name="Land M."/>
            <person name="Hauser L."/>
            <person name="Chang Y.J."/>
            <person name="Jeffries C.D."/>
            <person name="Saunders E."/>
            <person name="Brettin T."/>
            <person name="Detter J.C."/>
            <person name="Chain P."/>
            <person name="Eichinger K."/>
            <person name="Huber H."/>
            <person name="Spring S."/>
            <person name="Rohde M."/>
            <person name="Goker M."/>
            <person name="Wirth R."/>
            <person name="Woyke T."/>
            <person name="Bristow J."/>
            <person name="Eisen J.A."/>
            <person name="Markowitz V."/>
            <person name="Hugenholtz P."/>
            <person name="Kyrpides N.C."/>
            <person name="Klenk H.P."/>
        </authorList>
    </citation>
    <scope>NUCLEOTIDE SEQUENCE [LARGE SCALE GENOMIC DNA]</scope>
    <source>
        <strain evidence="2">DSM 5631 / JCM 9629 / NBRC 100127 / Av18</strain>
    </source>
</reference>
<evidence type="ECO:0000313" key="1">
    <source>
        <dbReference type="EMBL" id="ADB57520.1"/>
    </source>
</evidence>
<organism evidence="1 2">
    <name type="scientific">Archaeoglobus profundus (strain DSM 5631 / JCM 9629 / NBRC 100127 / Av18)</name>
    <dbReference type="NCBI Taxonomy" id="572546"/>
    <lineage>
        <taxon>Archaea</taxon>
        <taxon>Methanobacteriati</taxon>
        <taxon>Methanobacteriota</taxon>
        <taxon>Archaeoglobi</taxon>
        <taxon>Archaeoglobales</taxon>
        <taxon>Archaeoglobaceae</taxon>
        <taxon>Archaeoglobus</taxon>
    </lineage>
</organism>
<proteinExistence type="predicted"/>
<protein>
    <submittedName>
        <fullName evidence="1">Uncharacterized protein</fullName>
    </submittedName>
</protein>
<dbReference type="HOGENOM" id="CLU_1536575_0_0_2"/>
<name>D2RGU5_ARCPA</name>
<evidence type="ECO:0000313" key="2">
    <source>
        <dbReference type="Proteomes" id="UP000001901"/>
    </source>
</evidence>
<dbReference type="PaxDb" id="572546-Arcpr_0454"/>
<gene>
    <name evidence="1" type="ordered locus">Arcpr_0454</name>
</gene>
<dbReference type="STRING" id="572546.Arcpr_0454"/>
<accession>D2RGU5</accession>
<dbReference type="EMBL" id="CP001857">
    <property type="protein sequence ID" value="ADB57520.1"/>
    <property type="molecule type" value="Genomic_DNA"/>
</dbReference>
<sequence>MMEWTEEKIIEYINQGWTLSYDKTNQKYKLQKRINGRVKSYTLPKRFNEFCKRLKEEFKYLPIFEDIEKEYSITKVMERHNLDEIEIYDVLWKYVEWKLNKREGLKELLYDILCKFKAIEEIEDRLNKASRMVRTGFGFAELSFQCPNCLENSKLRYDKSMGKWVCSNCGEIPF</sequence>
<dbReference type="KEGG" id="apo:Arcpr_0454"/>